<evidence type="ECO:0000313" key="2">
    <source>
        <dbReference type="Proteomes" id="UP000790347"/>
    </source>
</evidence>
<organism evidence="1 2">
    <name type="scientific">Dermatophagoides farinae</name>
    <name type="common">American house dust mite</name>
    <dbReference type="NCBI Taxonomy" id="6954"/>
    <lineage>
        <taxon>Eukaryota</taxon>
        <taxon>Metazoa</taxon>
        <taxon>Ecdysozoa</taxon>
        <taxon>Arthropoda</taxon>
        <taxon>Chelicerata</taxon>
        <taxon>Arachnida</taxon>
        <taxon>Acari</taxon>
        <taxon>Acariformes</taxon>
        <taxon>Sarcoptiformes</taxon>
        <taxon>Astigmata</taxon>
        <taxon>Psoroptidia</taxon>
        <taxon>Analgoidea</taxon>
        <taxon>Pyroglyphidae</taxon>
        <taxon>Dermatophagoidinae</taxon>
        <taxon>Dermatophagoides</taxon>
    </lineage>
</organism>
<proteinExistence type="predicted"/>
<evidence type="ECO:0000313" key="1">
    <source>
        <dbReference type="EMBL" id="KAH9490492.1"/>
    </source>
</evidence>
<comment type="caution">
    <text evidence="1">The sequence shown here is derived from an EMBL/GenBank/DDBJ whole genome shotgun (WGS) entry which is preliminary data.</text>
</comment>
<dbReference type="AlphaFoldDB" id="A0A922HEU9"/>
<accession>A0A922HEU9</accession>
<reference evidence="1" key="1">
    <citation type="submission" date="2013-05" db="EMBL/GenBank/DDBJ databases">
        <authorList>
            <person name="Yim A.K.Y."/>
            <person name="Chan T.F."/>
            <person name="Ji K.M."/>
            <person name="Liu X.Y."/>
            <person name="Zhou J.W."/>
            <person name="Li R.Q."/>
            <person name="Yang K.Y."/>
            <person name="Li J."/>
            <person name="Li M."/>
            <person name="Law P.T.W."/>
            <person name="Wu Y.L."/>
            <person name="Cai Z.L."/>
            <person name="Qin H."/>
            <person name="Bao Y."/>
            <person name="Leung R.K.K."/>
            <person name="Ng P.K.S."/>
            <person name="Zou J."/>
            <person name="Zhong X.J."/>
            <person name="Ran P.X."/>
            <person name="Zhong N.S."/>
            <person name="Liu Z.G."/>
            <person name="Tsui S.K.W."/>
        </authorList>
    </citation>
    <scope>NUCLEOTIDE SEQUENCE</scope>
    <source>
        <strain evidence="1">Derf</strain>
        <tissue evidence="1">Whole organism</tissue>
    </source>
</reference>
<protein>
    <submittedName>
        <fullName evidence="1">Uncharacterized protein</fullName>
    </submittedName>
</protein>
<keyword evidence="2" id="KW-1185">Reference proteome</keyword>
<dbReference type="Proteomes" id="UP000790347">
    <property type="component" value="Unassembled WGS sequence"/>
</dbReference>
<dbReference type="EMBL" id="ASGP02000010">
    <property type="protein sequence ID" value="KAH9490492.1"/>
    <property type="molecule type" value="Genomic_DNA"/>
</dbReference>
<sequence>MCVHTNQIANQKTANKGLKILLSDQLQQHQRLEITSYNSTYDHNFKMPIIIIMVTMMDTKADTDNLHLLKIWMDEQKK</sequence>
<reference evidence="1" key="2">
    <citation type="journal article" date="2022" name="Res Sq">
        <title>Comparative Genomics Reveals Insights into the Divergent Evolution of Astigmatic Mites and Household Pest Adaptations.</title>
        <authorList>
            <person name="Xiong Q."/>
            <person name="Wan A.T.-Y."/>
            <person name="Liu X.-Y."/>
            <person name="Fung C.S.-H."/>
            <person name="Xiao X."/>
            <person name="Malainual N."/>
            <person name="Hou J."/>
            <person name="Wang L."/>
            <person name="Wang M."/>
            <person name="Yang K."/>
            <person name="Cui Y."/>
            <person name="Leung E."/>
            <person name="Nong W."/>
            <person name="Shin S.-K."/>
            <person name="Au S."/>
            <person name="Jeong K.Y."/>
            <person name="Chew F.T."/>
            <person name="Hui J."/>
            <person name="Leung T.F."/>
            <person name="Tungtrongchitr A."/>
            <person name="Zhong N."/>
            <person name="Liu Z."/>
            <person name="Tsui S."/>
        </authorList>
    </citation>
    <scope>NUCLEOTIDE SEQUENCE</scope>
    <source>
        <strain evidence="1">Derf</strain>
        <tissue evidence="1">Whole organism</tissue>
    </source>
</reference>
<gene>
    <name evidence="1" type="ORF">DERF_016692</name>
</gene>
<name>A0A922HEU9_DERFA</name>